<proteinExistence type="predicted"/>
<evidence type="ECO:0000256" key="7">
    <source>
        <dbReference type="ARBA" id="ARBA00023150"/>
    </source>
</evidence>
<comment type="caution">
    <text evidence="9">The sequence shown here is derived from an EMBL/GenBank/DDBJ whole genome shotgun (WGS) entry which is preliminary data.</text>
</comment>
<dbReference type="PANTHER" id="PTHR19136">
    <property type="entry name" value="MOLYBDENUM COFACTOR GUANYLYLTRANSFERASE"/>
    <property type="match status" value="1"/>
</dbReference>
<dbReference type="InterPro" id="IPR029044">
    <property type="entry name" value="Nucleotide-diphossugar_trans"/>
</dbReference>
<dbReference type="InterPro" id="IPR025877">
    <property type="entry name" value="MobA-like_NTP_Trfase"/>
</dbReference>
<name>A0ABP4SK43_9ACTN</name>
<dbReference type="EMBL" id="BAAANY010000008">
    <property type="protein sequence ID" value="GAA1674126.1"/>
    <property type="molecule type" value="Genomic_DNA"/>
</dbReference>
<keyword evidence="7" id="KW-0501">Molybdenum cofactor biosynthesis</keyword>
<evidence type="ECO:0000256" key="5">
    <source>
        <dbReference type="ARBA" id="ARBA00022842"/>
    </source>
</evidence>
<protein>
    <recommendedName>
        <fullName evidence="8">MobA-like NTP transferase domain-containing protein</fullName>
    </recommendedName>
</protein>
<dbReference type="CDD" id="cd02503">
    <property type="entry name" value="MobA"/>
    <property type="match status" value="1"/>
</dbReference>
<keyword evidence="10" id="KW-1185">Reference proteome</keyword>
<dbReference type="SUPFAM" id="SSF53448">
    <property type="entry name" value="Nucleotide-diphospho-sugar transferases"/>
    <property type="match status" value="1"/>
</dbReference>
<keyword evidence="6" id="KW-0342">GTP-binding</keyword>
<evidence type="ECO:0000313" key="9">
    <source>
        <dbReference type="EMBL" id="GAA1674126.1"/>
    </source>
</evidence>
<sequence length="256" mass="26551">MGRSKADLPWHGSTLLRRTVGVLARAVDGPVVVVRAAGQSLPSLPAGVEVRDDDAEGLGPLQGLAVGLAAAGTDVAYVSSTDLPFLHVAFVRRVLAAFDADTAGEAGPDVVLPIIGGFRQPLAAGYRTSLAPLVAGLVAERQLRPAFLFERCRVVRLDEPALLADPVLAATDPELASVVNVNEPADYRAALAQPAPLVTVQPGGALVPAATLAEAGFPLADHFATVNDSPPIDDPSYPLVTGDTVHFHPRHSPSRP</sequence>
<feature type="domain" description="MobA-like NTP transferase" evidence="8">
    <location>
        <begin position="1"/>
        <end position="145"/>
    </location>
</feature>
<dbReference type="Proteomes" id="UP001500618">
    <property type="component" value="Unassembled WGS sequence"/>
</dbReference>
<evidence type="ECO:0000313" key="10">
    <source>
        <dbReference type="Proteomes" id="UP001500618"/>
    </source>
</evidence>
<evidence type="ECO:0000256" key="4">
    <source>
        <dbReference type="ARBA" id="ARBA00022741"/>
    </source>
</evidence>
<reference evidence="10" key="1">
    <citation type="journal article" date="2019" name="Int. J. Syst. Evol. Microbiol.">
        <title>The Global Catalogue of Microorganisms (GCM) 10K type strain sequencing project: providing services to taxonomists for standard genome sequencing and annotation.</title>
        <authorList>
            <consortium name="The Broad Institute Genomics Platform"/>
            <consortium name="The Broad Institute Genome Sequencing Center for Infectious Disease"/>
            <person name="Wu L."/>
            <person name="Ma J."/>
        </authorList>
    </citation>
    <scope>NUCLEOTIDE SEQUENCE [LARGE SCALE GENOMIC DNA]</scope>
    <source>
        <strain evidence="10">JCM 14718</strain>
    </source>
</reference>
<organism evidence="9 10">
    <name type="scientific">Fodinicola feengrottensis</name>
    <dbReference type="NCBI Taxonomy" id="435914"/>
    <lineage>
        <taxon>Bacteria</taxon>
        <taxon>Bacillati</taxon>
        <taxon>Actinomycetota</taxon>
        <taxon>Actinomycetes</taxon>
        <taxon>Mycobacteriales</taxon>
        <taxon>Fodinicola</taxon>
    </lineage>
</organism>
<evidence type="ECO:0000256" key="6">
    <source>
        <dbReference type="ARBA" id="ARBA00023134"/>
    </source>
</evidence>
<dbReference type="InterPro" id="IPR013482">
    <property type="entry name" value="Molybde_CF_guanTrfase"/>
</dbReference>
<keyword evidence="3" id="KW-0479">Metal-binding</keyword>
<gene>
    <name evidence="9" type="ORF">GCM10009765_24320</name>
</gene>
<evidence type="ECO:0000256" key="2">
    <source>
        <dbReference type="ARBA" id="ARBA00022679"/>
    </source>
</evidence>
<dbReference type="Pfam" id="PF12804">
    <property type="entry name" value="NTP_transf_3"/>
    <property type="match status" value="1"/>
</dbReference>
<keyword evidence="1" id="KW-0963">Cytoplasm</keyword>
<keyword evidence="4" id="KW-0547">Nucleotide-binding</keyword>
<accession>A0ABP4SK43</accession>
<dbReference type="PANTHER" id="PTHR19136:SF81">
    <property type="entry name" value="MOLYBDENUM COFACTOR GUANYLYLTRANSFERASE"/>
    <property type="match status" value="1"/>
</dbReference>
<dbReference type="Gene3D" id="3.90.550.10">
    <property type="entry name" value="Spore Coat Polysaccharide Biosynthesis Protein SpsA, Chain A"/>
    <property type="match status" value="1"/>
</dbReference>
<keyword evidence="5" id="KW-0460">Magnesium</keyword>
<evidence type="ECO:0000256" key="1">
    <source>
        <dbReference type="ARBA" id="ARBA00022490"/>
    </source>
</evidence>
<keyword evidence="2" id="KW-0808">Transferase</keyword>
<evidence type="ECO:0000256" key="3">
    <source>
        <dbReference type="ARBA" id="ARBA00022723"/>
    </source>
</evidence>
<evidence type="ECO:0000259" key="8">
    <source>
        <dbReference type="Pfam" id="PF12804"/>
    </source>
</evidence>